<name>A0A4C1T9Q4_EUMVA</name>
<keyword evidence="2" id="KW-1185">Reference proteome</keyword>
<dbReference type="OrthoDB" id="418748at2759"/>
<comment type="caution">
    <text evidence="1">The sequence shown here is derived from an EMBL/GenBank/DDBJ whole genome shotgun (WGS) entry which is preliminary data.</text>
</comment>
<gene>
    <name evidence="1" type="ORF">EVAR_5447_1</name>
</gene>
<evidence type="ECO:0000313" key="1">
    <source>
        <dbReference type="EMBL" id="GBP10866.1"/>
    </source>
</evidence>
<organism evidence="1 2">
    <name type="scientific">Eumeta variegata</name>
    <name type="common">Bagworm moth</name>
    <name type="synonym">Eumeta japonica</name>
    <dbReference type="NCBI Taxonomy" id="151549"/>
    <lineage>
        <taxon>Eukaryota</taxon>
        <taxon>Metazoa</taxon>
        <taxon>Ecdysozoa</taxon>
        <taxon>Arthropoda</taxon>
        <taxon>Hexapoda</taxon>
        <taxon>Insecta</taxon>
        <taxon>Pterygota</taxon>
        <taxon>Neoptera</taxon>
        <taxon>Endopterygota</taxon>
        <taxon>Lepidoptera</taxon>
        <taxon>Glossata</taxon>
        <taxon>Ditrysia</taxon>
        <taxon>Tineoidea</taxon>
        <taxon>Psychidae</taxon>
        <taxon>Oiketicinae</taxon>
        <taxon>Eumeta</taxon>
    </lineage>
</organism>
<reference evidence="1 2" key="1">
    <citation type="journal article" date="2019" name="Commun. Biol.">
        <title>The bagworm genome reveals a unique fibroin gene that provides high tensile strength.</title>
        <authorList>
            <person name="Kono N."/>
            <person name="Nakamura H."/>
            <person name="Ohtoshi R."/>
            <person name="Tomita M."/>
            <person name="Numata K."/>
            <person name="Arakawa K."/>
        </authorList>
    </citation>
    <scope>NUCLEOTIDE SEQUENCE [LARGE SCALE GENOMIC DNA]</scope>
</reference>
<proteinExistence type="predicted"/>
<evidence type="ECO:0000313" key="2">
    <source>
        <dbReference type="Proteomes" id="UP000299102"/>
    </source>
</evidence>
<protein>
    <submittedName>
        <fullName evidence="1">Uncharacterized protein</fullName>
    </submittedName>
</protein>
<dbReference type="Proteomes" id="UP000299102">
    <property type="component" value="Unassembled WGS sequence"/>
</dbReference>
<dbReference type="EMBL" id="BGZK01000043">
    <property type="protein sequence ID" value="GBP10866.1"/>
    <property type="molecule type" value="Genomic_DNA"/>
</dbReference>
<accession>A0A4C1T9Q4</accession>
<dbReference type="AlphaFoldDB" id="A0A4C1T9Q4"/>
<sequence>MLIEYGTCLKSARSERLARKPENSQERIPAGLVPGSLIASAGETNFHTRESGALGLIVAMRFTTLVLQRGEARIREVHFGTLNTCVGMNDKIEDVCEMKNRRLDTLCMNDSKREVNYTTSNLDPLGLISLVFIRSNEDVGVLASSYQKNYLTQNGREVVPWESTPTRARPGLWYLGGAGPLDDSLRLLAASLAVQWCCLLDHVEAPGG</sequence>